<evidence type="ECO:0000313" key="2">
    <source>
        <dbReference type="Proteomes" id="UP000523105"/>
    </source>
</evidence>
<dbReference type="Gene3D" id="1.10.150.280">
    <property type="entry name" value="AF1531-like domain"/>
    <property type="match status" value="1"/>
</dbReference>
<dbReference type="Proteomes" id="UP000523105">
    <property type="component" value="Unassembled WGS sequence"/>
</dbReference>
<name>A0A7K4MQK1_9ARCH</name>
<dbReference type="PANTHER" id="PTHR21180">
    <property type="entry name" value="ENDONUCLEASE/EXONUCLEASE/PHOSPHATASE FAMILY DOMAIN-CONTAINING PROTEIN 1"/>
    <property type="match status" value="1"/>
</dbReference>
<dbReference type="SUPFAM" id="SSF47781">
    <property type="entry name" value="RuvA domain 2-like"/>
    <property type="match status" value="1"/>
</dbReference>
<accession>A0A7K4MQK1</accession>
<dbReference type="PANTHER" id="PTHR21180:SF32">
    <property type="entry name" value="ENDONUCLEASE_EXONUCLEASE_PHOSPHATASE FAMILY DOMAIN-CONTAINING PROTEIN 1"/>
    <property type="match status" value="1"/>
</dbReference>
<dbReference type="EMBL" id="JACASV010000013">
    <property type="protein sequence ID" value="NWJ43166.1"/>
    <property type="molecule type" value="Genomic_DNA"/>
</dbReference>
<organism evidence="1 2">
    <name type="scientific">Marine Group I thaumarchaeote</name>
    <dbReference type="NCBI Taxonomy" id="2511932"/>
    <lineage>
        <taxon>Archaea</taxon>
        <taxon>Nitrososphaerota</taxon>
        <taxon>Marine Group I</taxon>
    </lineage>
</organism>
<comment type="caution">
    <text evidence="1">The sequence shown here is derived from an EMBL/GenBank/DDBJ whole genome shotgun (WGS) entry which is preliminary data.</text>
</comment>
<gene>
    <name evidence="1" type="ORF">HX837_03010</name>
</gene>
<dbReference type="InterPro" id="IPR051675">
    <property type="entry name" value="Endo/Exo/Phosphatase_dom_1"/>
</dbReference>
<reference evidence="1 2" key="1">
    <citation type="journal article" date="2019" name="Environ. Microbiol.">
        <title>Genomics insights into ecotype formation of ammonia-oxidizing archaea in the deep ocean.</title>
        <authorList>
            <person name="Wang Y."/>
            <person name="Huang J.M."/>
            <person name="Cui G.J."/>
            <person name="Nunoura T."/>
            <person name="Takaki Y."/>
            <person name="Li W.L."/>
            <person name="Li J."/>
            <person name="Gao Z.M."/>
            <person name="Takai K."/>
            <person name="Zhang A.Q."/>
            <person name="Stepanauskas R."/>
        </authorList>
    </citation>
    <scope>NUCLEOTIDE SEQUENCE [LARGE SCALE GENOMIC DNA]</scope>
    <source>
        <strain evidence="1 2">L15b</strain>
    </source>
</reference>
<protein>
    <submittedName>
        <fullName evidence="1">Helix-hairpin-helix domain-containing protein</fullName>
    </submittedName>
</protein>
<sequence>MGEKTAEKIINKRNELGRFNSVEDLMLVPGIGSKTLEKLLPYIRIN</sequence>
<proteinExistence type="predicted"/>
<dbReference type="Pfam" id="PF12836">
    <property type="entry name" value="HHH_3"/>
    <property type="match status" value="1"/>
</dbReference>
<dbReference type="InterPro" id="IPR010994">
    <property type="entry name" value="RuvA_2-like"/>
</dbReference>
<dbReference type="AlphaFoldDB" id="A0A7K4MQK1"/>
<evidence type="ECO:0000313" key="1">
    <source>
        <dbReference type="EMBL" id="NWJ43166.1"/>
    </source>
</evidence>